<protein>
    <submittedName>
        <fullName evidence="1">Uncharacterized protein</fullName>
    </submittedName>
</protein>
<feature type="non-terminal residue" evidence="1">
    <location>
        <position position="236"/>
    </location>
</feature>
<name>A0AAE0G6N1_9CHLO</name>
<dbReference type="Proteomes" id="UP001190700">
    <property type="component" value="Unassembled WGS sequence"/>
</dbReference>
<accession>A0AAE0G6N1</accession>
<sequence>MITTDSETQLPTEHRRDIAKAFDFFWDGKFKAAEALLNTDELRTKGVEASLLWALSGDSSEADETLQRIDVLEQVISQESEKSGEWKMLRYFSWKTPSRTTILTENYHAAVLAWAYFLRGVMQLARGSSLRAGICFKSSLNSFQSLSELPGDDVGEDAVLTRDANSLRKFGNGMLSIIVARLPAGMFFGMATMILGVTGDVLRGQQLLQECMEEGGHMAPFAQIVLTTSHLEASAR</sequence>
<proteinExistence type="predicted"/>
<comment type="caution">
    <text evidence="1">The sequence shown here is derived from an EMBL/GenBank/DDBJ whole genome shotgun (WGS) entry which is preliminary data.</text>
</comment>
<dbReference type="EMBL" id="LGRX02008898">
    <property type="protein sequence ID" value="KAK3272561.1"/>
    <property type="molecule type" value="Genomic_DNA"/>
</dbReference>
<keyword evidence="2" id="KW-1185">Reference proteome</keyword>
<dbReference type="AlphaFoldDB" id="A0AAE0G6N1"/>
<evidence type="ECO:0000313" key="2">
    <source>
        <dbReference type="Proteomes" id="UP001190700"/>
    </source>
</evidence>
<organism evidence="1 2">
    <name type="scientific">Cymbomonas tetramitiformis</name>
    <dbReference type="NCBI Taxonomy" id="36881"/>
    <lineage>
        <taxon>Eukaryota</taxon>
        <taxon>Viridiplantae</taxon>
        <taxon>Chlorophyta</taxon>
        <taxon>Pyramimonadophyceae</taxon>
        <taxon>Pyramimonadales</taxon>
        <taxon>Pyramimonadaceae</taxon>
        <taxon>Cymbomonas</taxon>
    </lineage>
</organism>
<gene>
    <name evidence="1" type="ORF">CYMTET_19151</name>
</gene>
<evidence type="ECO:0000313" key="1">
    <source>
        <dbReference type="EMBL" id="KAK3272561.1"/>
    </source>
</evidence>
<reference evidence="1 2" key="1">
    <citation type="journal article" date="2015" name="Genome Biol. Evol.">
        <title>Comparative Genomics of a Bacterivorous Green Alga Reveals Evolutionary Causalities and Consequences of Phago-Mixotrophic Mode of Nutrition.</title>
        <authorList>
            <person name="Burns J.A."/>
            <person name="Paasch A."/>
            <person name="Narechania A."/>
            <person name="Kim E."/>
        </authorList>
    </citation>
    <scope>NUCLEOTIDE SEQUENCE [LARGE SCALE GENOMIC DNA]</scope>
    <source>
        <strain evidence="1 2">PLY_AMNH</strain>
    </source>
</reference>